<evidence type="ECO:0000313" key="2">
    <source>
        <dbReference type="Proteomes" id="UP001497644"/>
    </source>
</evidence>
<protein>
    <submittedName>
        <fullName evidence="1">Uncharacterized protein</fullName>
    </submittedName>
</protein>
<organism evidence="1 2">
    <name type="scientific">Lasius platythorax</name>
    <dbReference type="NCBI Taxonomy" id="488582"/>
    <lineage>
        <taxon>Eukaryota</taxon>
        <taxon>Metazoa</taxon>
        <taxon>Ecdysozoa</taxon>
        <taxon>Arthropoda</taxon>
        <taxon>Hexapoda</taxon>
        <taxon>Insecta</taxon>
        <taxon>Pterygota</taxon>
        <taxon>Neoptera</taxon>
        <taxon>Endopterygota</taxon>
        <taxon>Hymenoptera</taxon>
        <taxon>Apocrita</taxon>
        <taxon>Aculeata</taxon>
        <taxon>Formicoidea</taxon>
        <taxon>Formicidae</taxon>
        <taxon>Formicinae</taxon>
        <taxon>Lasius</taxon>
        <taxon>Lasius</taxon>
    </lineage>
</organism>
<dbReference type="EMBL" id="OZ034824">
    <property type="protein sequence ID" value="CAL1673221.1"/>
    <property type="molecule type" value="Genomic_DNA"/>
</dbReference>
<accession>A0AAV2N1U0</accession>
<sequence>MLDGRNKEIVDDETQLFSLSSFAFVFLGVYKQRFSTVVCKPRKGSGKVLRFAQQLTKLASSNGGNEIWKHLAIVFTENNGAISKSGKTGKRLSFRSLLFYNYFSHAGDKTSLQ</sequence>
<dbReference type="Proteomes" id="UP001497644">
    <property type="component" value="Chromosome 1"/>
</dbReference>
<proteinExistence type="predicted"/>
<dbReference type="AlphaFoldDB" id="A0AAV2N1U0"/>
<keyword evidence="2" id="KW-1185">Reference proteome</keyword>
<evidence type="ECO:0000313" key="1">
    <source>
        <dbReference type="EMBL" id="CAL1673221.1"/>
    </source>
</evidence>
<gene>
    <name evidence="1" type="ORF">LPLAT_LOCUS163</name>
</gene>
<name>A0AAV2N1U0_9HYME</name>
<reference evidence="1 2" key="1">
    <citation type="submission" date="2024-04" db="EMBL/GenBank/DDBJ databases">
        <authorList>
            <consortium name="Molecular Ecology Group"/>
        </authorList>
    </citation>
    <scope>NUCLEOTIDE SEQUENCE [LARGE SCALE GENOMIC DNA]</scope>
</reference>